<reference evidence="3 4" key="1">
    <citation type="journal article" date="2014" name="Nature">
        <title>An environmental bacterial taxon with a large and distinct metabolic repertoire.</title>
        <authorList>
            <person name="Wilson M.C."/>
            <person name="Mori T."/>
            <person name="Ruckert C."/>
            <person name="Uria A.R."/>
            <person name="Helf M.J."/>
            <person name="Takada K."/>
            <person name="Gernert C."/>
            <person name="Steffens U.A."/>
            <person name="Heycke N."/>
            <person name="Schmitt S."/>
            <person name="Rinke C."/>
            <person name="Helfrich E.J."/>
            <person name="Brachmann A.O."/>
            <person name="Gurgui C."/>
            <person name="Wakimoto T."/>
            <person name="Kracht M."/>
            <person name="Crusemann M."/>
            <person name="Hentschel U."/>
            <person name="Abe I."/>
            <person name="Matsunaga S."/>
            <person name="Kalinowski J."/>
            <person name="Takeyama H."/>
            <person name="Piel J."/>
        </authorList>
    </citation>
    <scope>NUCLEOTIDE SEQUENCE [LARGE SCALE GENOMIC DNA]</scope>
    <source>
        <strain evidence="4">TSY1</strain>
    </source>
</reference>
<dbReference type="PANTHER" id="PTHR43244">
    <property type="match status" value="1"/>
</dbReference>
<evidence type="ECO:0000259" key="2">
    <source>
        <dbReference type="Pfam" id="PF00296"/>
    </source>
</evidence>
<gene>
    <name evidence="3" type="ORF">ETSY1_44590</name>
</gene>
<feature type="non-terminal residue" evidence="3">
    <location>
        <position position="1"/>
    </location>
</feature>
<dbReference type="Proteomes" id="UP000019141">
    <property type="component" value="Unassembled WGS sequence"/>
</dbReference>
<dbReference type="EMBL" id="AZHW01001585">
    <property type="protein sequence ID" value="ETW92223.1"/>
    <property type="molecule type" value="Genomic_DNA"/>
</dbReference>
<comment type="caution">
    <text evidence="3">The sequence shown here is derived from an EMBL/GenBank/DDBJ whole genome shotgun (WGS) entry which is preliminary data.</text>
</comment>
<evidence type="ECO:0000256" key="1">
    <source>
        <dbReference type="ARBA" id="ARBA00023002"/>
    </source>
</evidence>
<dbReference type="CDD" id="cd01097">
    <property type="entry name" value="Tetrahydromethanopterin_reductase"/>
    <property type="match status" value="1"/>
</dbReference>
<accession>W4L2A9</accession>
<dbReference type="Pfam" id="PF00296">
    <property type="entry name" value="Bac_luciferase"/>
    <property type="match status" value="1"/>
</dbReference>
<dbReference type="AlphaFoldDB" id="W4L2A9"/>
<protein>
    <recommendedName>
        <fullName evidence="2">Luciferase-like domain-containing protein</fullName>
    </recommendedName>
</protein>
<dbReference type="GO" id="GO:0016705">
    <property type="term" value="F:oxidoreductase activity, acting on paired donors, with incorporation or reduction of molecular oxygen"/>
    <property type="evidence" value="ECO:0007669"/>
    <property type="project" value="InterPro"/>
</dbReference>
<name>W4L2A9_ENTF1</name>
<proteinExistence type="predicted"/>
<keyword evidence="4" id="KW-1185">Reference proteome</keyword>
<dbReference type="PANTHER" id="PTHR43244:SF1">
    <property type="entry name" value="5,10-METHYLENETETRAHYDROMETHANOPTERIN REDUCTASE"/>
    <property type="match status" value="1"/>
</dbReference>
<organism evidence="3 4">
    <name type="scientific">Entotheonella factor</name>
    <dbReference type="NCBI Taxonomy" id="1429438"/>
    <lineage>
        <taxon>Bacteria</taxon>
        <taxon>Pseudomonadati</taxon>
        <taxon>Nitrospinota/Tectimicrobiota group</taxon>
        <taxon>Candidatus Tectimicrobiota</taxon>
        <taxon>Candidatus Entotheonellia</taxon>
        <taxon>Candidatus Entotheonellales</taxon>
        <taxon>Candidatus Entotheonellaceae</taxon>
        <taxon>Candidatus Entotheonella</taxon>
    </lineage>
</organism>
<keyword evidence="1" id="KW-0560">Oxidoreductase</keyword>
<evidence type="ECO:0000313" key="4">
    <source>
        <dbReference type="Proteomes" id="UP000019141"/>
    </source>
</evidence>
<sequence>AGRWRDVYVHLTCAALHTSRLRLGPGVTNPLTRHPAVTASAILALDEASQGRADLVVGTGYSSAYIIGRKAATRATMRQATELWRSIFQGHTTELGGLEINLMPPRPQLPIYLAATGPKMLQLAGEIADGVLIQVGAAPGTVAWALEQVDIGMQRAGRKRHEVQRFLVITARVDANKPRVIDHMRPSAAGMYRHQHAKTLLETAGLRVPDSLPAYPRPYPDLSHAVDWEEAKRLTTFVPDEAVEALLAVGSAEEVAERTRALAALDIDGIWWRDEGSYEHPVALVEALSREVLPQVRKT</sequence>
<evidence type="ECO:0000313" key="3">
    <source>
        <dbReference type="EMBL" id="ETW92223.1"/>
    </source>
</evidence>
<dbReference type="InterPro" id="IPR050564">
    <property type="entry name" value="F420-G6PD/mer"/>
</dbReference>
<dbReference type="InterPro" id="IPR011251">
    <property type="entry name" value="Luciferase-like_dom"/>
</dbReference>
<dbReference type="InterPro" id="IPR036661">
    <property type="entry name" value="Luciferase-like_sf"/>
</dbReference>
<dbReference type="Gene3D" id="3.20.20.30">
    <property type="entry name" value="Luciferase-like domain"/>
    <property type="match status" value="1"/>
</dbReference>
<dbReference type="SUPFAM" id="SSF51679">
    <property type="entry name" value="Bacterial luciferase-like"/>
    <property type="match status" value="1"/>
</dbReference>
<feature type="domain" description="Luciferase-like" evidence="2">
    <location>
        <begin position="5"/>
        <end position="265"/>
    </location>
</feature>
<dbReference type="HOGENOM" id="CLU_929062_0_0_7"/>